<accession>A0ACC0AMN4</accession>
<name>A0ACC0AMN4_CATRO</name>
<sequence>MAPKKNLEKRPPTPPESEEEEDPEEDPEEGSEEENDPEELVEEIEEDPEEDPEGEEVNIIPSPESDDGEGEEEFDYPDSPSESGFTVKPITPKGTNSNSAINKRSRSESPKGEENSLKNRKKTKINEEEKKPVSGGGIRVWSEEDEIVVLQGMIDFEKEKTKLGSHSNSKLKFKVAFYEFIASKLSVKISRNQLYDKVRRLKKKFLTNLEKKSSENREEVPVFSKPHEEKTFLLSKKIWGENNLTNASDDDNNVNPKKLGKEVEKKKKEKDAAVETKKKKKEKDAAMAMAMDIDDHAEKKEKKVDKNLDFLVSKYPNLIDSFDYNVMNNDVKKTLTKRLSLVKSSEAKDLEEEWKILREEEAQIFLKKMNLMAKQTKLLLDARKNM</sequence>
<organism evidence="1 2">
    <name type="scientific">Catharanthus roseus</name>
    <name type="common">Madagascar periwinkle</name>
    <name type="synonym">Vinca rosea</name>
    <dbReference type="NCBI Taxonomy" id="4058"/>
    <lineage>
        <taxon>Eukaryota</taxon>
        <taxon>Viridiplantae</taxon>
        <taxon>Streptophyta</taxon>
        <taxon>Embryophyta</taxon>
        <taxon>Tracheophyta</taxon>
        <taxon>Spermatophyta</taxon>
        <taxon>Magnoliopsida</taxon>
        <taxon>eudicotyledons</taxon>
        <taxon>Gunneridae</taxon>
        <taxon>Pentapetalae</taxon>
        <taxon>asterids</taxon>
        <taxon>lamiids</taxon>
        <taxon>Gentianales</taxon>
        <taxon>Apocynaceae</taxon>
        <taxon>Rauvolfioideae</taxon>
        <taxon>Vinceae</taxon>
        <taxon>Catharanthinae</taxon>
        <taxon>Catharanthus</taxon>
    </lineage>
</organism>
<protein>
    <submittedName>
        <fullName evidence="1">Uncharacterized protein</fullName>
    </submittedName>
</protein>
<comment type="caution">
    <text evidence="1">The sequence shown here is derived from an EMBL/GenBank/DDBJ whole genome shotgun (WGS) entry which is preliminary data.</text>
</comment>
<evidence type="ECO:0000313" key="2">
    <source>
        <dbReference type="Proteomes" id="UP001060085"/>
    </source>
</evidence>
<gene>
    <name evidence="1" type="ORF">M9H77_20006</name>
</gene>
<dbReference type="EMBL" id="CM044705">
    <property type="protein sequence ID" value="KAI5660683.1"/>
    <property type="molecule type" value="Genomic_DNA"/>
</dbReference>
<reference evidence="2" key="1">
    <citation type="journal article" date="2023" name="Nat. Plants">
        <title>Single-cell RNA sequencing provides a high-resolution roadmap for understanding the multicellular compartmentation of specialized metabolism.</title>
        <authorList>
            <person name="Sun S."/>
            <person name="Shen X."/>
            <person name="Li Y."/>
            <person name="Li Y."/>
            <person name="Wang S."/>
            <person name="Li R."/>
            <person name="Zhang H."/>
            <person name="Shen G."/>
            <person name="Guo B."/>
            <person name="Wei J."/>
            <person name="Xu J."/>
            <person name="St-Pierre B."/>
            <person name="Chen S."/>
            <person name="Sun C."/>
        </authorList>
    </citation>
    <scope>NUCLEOTIDE SEQUENCE [LARGE SCALE GENOMIC DNA]</scope>
</reference>
<evidence type="ECO:0000313" key="1">
    <source>
        <dbReference type="EMBL" id="KAI5660683.1"/>
    </source>
</evidence>
<proteinExistence type="predicted"/>
<keyword evidence="2" id="KW-1185">Reference proteome</keyword>
<dbReference type="Proteomes" id="UP001060085">
    <property type="component" value="Linkage Group LG05"/>
</dbReference>